<evidence type="ECO:0000313" key="2">
    <source>
        <dbReference type="Proteomes" id="UP000191931"/>
    </source>
</evidence>
<dbReference type="AlphaFoldDB" id="A0A1W1HEQ3"/>
<dbReference type="STRING" id="1246637.MTBBW1_2520007"/>
<reference evidence="1 2" key="1">
    <citation type="submission" date="2017-03" db="EMBL/GenBank/DDBJ databases">
        <authorList>
            <person name="Afonso C.L."/>
            <person name="Miller P.J."/>
            <person name="Scott M.A."/>
            <person name="Spackman E."/>
            <person name="Goraichik I."/>
            <person name="Dimitrov K.M."/>
            <person name="Suarez D.L."/>
            <person name="Swayne D.E."/>
        </authorList>
    </citation>
    <scope>NUCLEOTIDE SEQUENCE [LARGE SCALE GENOMIC DNA]</scope>
    <source>
        <strain evidence="1">PRJEB14757</strain>
    </source>
</reference>
<gene>
    <name evidence="1" type="ORF">MTBBW1_2520007</name>
</gene>
<organism evidence="1 2">
    <name type="scientific">Desulfamplus magnetovallimortis</name>
    <dbReference type="NCBI Taxonomy" id="1246637"/>
    <lineage>
        <taxon>Bacteria</taxon>
        <taxon>Pseudomonadati</taxon>
        <taxon>Thermodesulfobacteriota</taxon>
        <taxon>Desulfobacteria</taxon>
        <taxon>Desulfobacterales</taxon>
        <taxon>Desulfobacteraceae</taxon>
        <taxon>Desulfamplus</taxon>
    </lineage>
</organism>
<name>A0A1W1HEQ3_9BACT</name>
<dbReference type="Proteomes" id="UP000191931">
    <property type="component" value="Unassembled WGS sequence"/>
</dbReference>
<keyword evidence="2" id="KW-1185">Reference proteome</keyword>
<evidence type="ECO:0000313" key="1">
    <source>
        <dbReference type="EMBL" id="SLM30906.1"/>
    </source>
</evidence>
<proteinExistence type="predicted"/>
<sequence>MNSKDISEIIQSIQSKFGDQTSSFDIYKTLLSLISFKRDKNNVILLVNDSVSTNINDFINSIYYYNLDYFNTYFKHSMEMTYIGIYFDRAYFHDHLTPLIDLFNARDCYEPVSIVTPYYIESISKSVINDISKHFIIFVPDKVKLQELNFLSLIFMTDVWYMEPLFPQTIKKIAINHQANGSFCNNVMTMGRYCDYILCSSNEPFDEYYNNEFISDIFPPYTVKHNSREICAIPAGNPKLSYIHNNVKISLGSNKIIYHLTRLGKLTNPEHTISQTIESILNTFKDKKIVIRCVAEDYKSEIYKRIIVPYTHIYSKRLIVDKSSSYLIEYKYGEIMISHDVNDAASFRLASGIPNIVFEPSEKEAAITCLSNNTYYAHSSEQLITCIKETYEHYDEIIKNNHKIAEQAIMHISDGLDYLMNSIDFILQDKKRTEWRYFPLYKNQSFKISPFMQMKLSMDLIHQYNEELNLETTSNKLPKMPIELINECINQYADNIELLLLSVKLLENYVNKYGYSSPYHVVLYITALDKLTEIVNQNKQSWLPSAAPNHEKDKGGGHGKKNEYYSITQNKIKKLGIRVILYFCHNWNRDDHKSHAYYSSKNINYIFDNPFKILKKFMHIIEDDQFFLYL</sequence>
<protein>
    <submittedName>
        <fullName evidence="1">Uncharacterized protein</fullName>
    </submittedName>
</protein>
<dbReference type="RefSeq" id="WP_080809536.1">
    <property type="nucleotide sequence ID" value="NZ_LT828568.1"/>
</dbReference>
<dbReference type="EMBL" id="FWEV01000171">
    <property type="protein sequence ID" value="SLM30906.1"/>
    <property type="molecule type" value="Genomic_DNA"/>
</dbReference>
<accession>A0A1W1HEQ3</accession>